<keyword evidence="1" id="KW-1133">Transmembrane helix</keyword>
<dbReference type="Proteomes" id="UP000283745">
    <property type="component" value="Unassembled WGS sequence"/>
</dbReference>
<organism evidence="2 3">
    <name type="scientific">Blautia obeum</name>
    <dbReference type="NCBI Taxonomy" id="40520"/>
    <lineage>
        <taxon>Bacteria</taxon>
        <taxon>Bacillati</taxon>
        <taxon>Bacillota</taxon>
        <taxon>Clostridia</taxon>
        <taxon>Lachnospirales</taxon>
        <taxon>Lachnospiraceae</taxon>
        <taxon>Blautia</taxon>
    </lineage>
</organism>
<protein>
    <recommendedName>
        <fullName evidence="4">DUF3796 domain-containing protein</fullName>
    </recommendedName>
</protein>
<evidence type="ECO:0000313" key="2">
    <source>
        <dbReference type="EMBL" id="RHE35879.1"/>
    </source>
</evidence>
<evidence type="ECO:0000256" key="1">
    <source>
        <dbReference type="SAM" id="Phobius"/>
    </source>
</evidence>
<comment type="caution">
    <text evidence="2">The sequence shown here is derived from an EMBL/GenBank/DDBJ whole genome shotgun (WGS) entry which is preliminary data.</text>
</comment>
<feature type="transmembrane region" description="Helical" evidence="1">
    <location>
        <begin position="109"/>
        <end position="133"/>
    </location>
</feature>
<feature type="transmembrane region" description="Helical" evidence="1">
    <location>
        <begin position="12"/>
        <end position="29"/>
    </location>
</feature>
<dbReference type="RefSeq" id="WP_117677509.1">
    <property type="nucleotide sequence ID" value="NZ_CABJFK010000029.1"/>
</dbReference>
<sequence>MNKKVSLREIVGTKIIYAIILASYYWMWARTDWKDWYLTLQLVLGCFLAAFFAFQQMRIKKYKKEGIDEMAERNLKRCDSFCLKVFVAVMVVVAWGCAVLGHVDAINMGVVGWIIVLTILILSIIRTLMFVIIDSKGV</sequence>
<gene>
    <name evidence="2" type="ORF">DW740_17475</name>
</gene>
<dbReference type="AlphaFoldDB" id="A0A414IZK3"/>
<evidence type="ECO:0008006" key="4">
    <source>
        <dbReference type="Google" id="ProtNLM"/>
    </source>
</evidence>
<keyword evidence="1" id="KW-0812">Transmembrane</keyword>
<evidence type="ECO:0000313" key="3">
    <source>
        <dbReference type="Proteomes" id="UP000283745"/>
    </source>
</evidence>
<accession>A0A414IZK3</accession>
<proteinExistence type="predicted"/>
<keyword evidence="1" id="KW-0472">Membrane</keyword>
<reference evidence="2 3" key="1">
    <citation type="submission" date="2018-08" db="EMBL/GenBank/DDBJ databases">
        <title>A genome reference for cultivated species of the human gut microbiota.</title>
        <authorList>
            <person name="Zou Y."/>
            <person name="Xue W."/>
            <person name="Luo G."/>
        </authorList>
    </citation>
    <scope>NUCLEOTIDE SEQUENCE [LARGE SCALE GENOMIC DNA]</scope>
    <source>
        <strain evidence="2 3">AM28-23</strain>
    </source>
</reference>
<dbReference type="EMBL" id="QSKF01000029">
    <property type="protein sequence ID" value="RHE35879.1"/>
    <property type="molecule type" value="Genomic_DNA"/>
</dbReference>
<feature type="transmembrane region" description="Helical" evidence="1">
    <location>
        <begin position="81"/>
        <end position="103"/>
    </location>
</feature>
<feature type="transmembrane region" description="Helical" evidence="1">
    <location>
        <begin position="35"/>
        <end position="54"/>
    </location>
</feature>
<name>A0A414IZK3_9FIRM</name>